<proteinExistence type="predicted"/>
<organism evidence="1">
    <name type="scientific">marine metagenome</name>
    <dbReference type="NCBI Taxonomy" id="408172"/>
    <lineage>
        <taxon>unclassified sequences</taxon>
        <taxon>metagenomes</taxon>
        <taxon>ecological metagenomes</taxon>
    </lineage>
</organism>
<dbReference type="AlphaFoldDB" id="A0A382YEK1"/>
<reference evidence="1" key="1">
    <citation type="submission" date="2018-05" db="EMBL/GenBank/DDBJ databases">
        <authorList>
            <person name="Lanie J.A."/>
            <person name="Ng W.-L."/>
            <person name="Kazmierczak K.M."/>
            <person name="Andrzejewski T.M."/>
            <person name="Davidsen T.M."/>
            <person name="Wayne K.J."/>
            <person name="Tettelin H."/>
            <person name="Glass J.I."/>
            <person name="Rusch D."/>
            <person name="Podicherti R."/>
            <person name="Tsui H.-C.T."/>
            <person name="Winkler M.E."/>
        </authorList>
    </citation>
    <scope>NUCLEOTIDE SEQUENCE</scope>
</reference>
<dbReference type="EMBL" id="UINC01175226">
    <property type="protein sequence ID" value="SVD81742.1"/>
    <property type="molecule type" value="Genomic_DNA"/>
</dbReference>
<protein>
    <submittedName>
        <fullName evidence="1">Uncharacterized protein</fullName>
    </submittedName>
</protein>
<sequence>MAPGILQTAIATRCNDSLIRLHQEGPGSDKAAKILISKQR</sequence>
<evidence type="ECO:0000313" key="1">
    <source>
        <dbReference type="EMBL" id="SVD81742.1"/>
    </source>
</evidence>
<gene>
    <name evidence="1" type="ORF">METZ01_LOCUS434596</name>
</gene>
<name>A0A382YEK1_9ZZZZ</name>
<accession>A0A382YEK1</accession>